<evidence type="ECO:0000256" key="11">
    <source>
        <dbReference type="ARBA" id="ARBA00049360"/>
    </source>
</evidence>
<dbReference type="InterPro" id="IPR003960">
    <property type="entry name" value="ATPase_AAA_CS"/>
</dbReference>
<comment type="cofactor">
    <cofactor evidence="1">
        <name>Mg(2+)</name>
        <dbReference type="ChEBI" id="CHEBI:18420"/>
    </cofactor>
</comment>
<evidence type="ECO:0000256" key="3">
    <source>
        <dbReference type="ARBA" id="ARBA00006914"/>
    </source>
</evidence>
<evidence type="ECO:0000256" key="8">
    <source>
        <dbReference type="ARBA" id="ARBA00022842"/>
    </source>
</evidence>
<dbReference type="Proteomes" id="UP000828390">
    <property type="component" value="Unassembled WGS sequence"/>
</dbReference>
<comment type="similarity">
    <text evidence="3 12">Belongs to the AAA ATPase family.</text>
</comment>
<keyword evidence="8" id="KW-0460">Magnesium</keyword>
<dbReference type="GO" id="GO:0005634">
    <property type="term" value="C:nucleus"/>
    <property type="evidence" value="ECO:0007669"/>
    <property type="project" value="UniProtKB-SubCell"/>
</dbReference>
<dbReference type="InterPro" id="IPR050304">
    <property type="entry name" value="MT-severing_AAA_ATPase"/>
</dbReference>
<dbReference type="SMART" id="SM00382">
    <property type="entry name" value="AAA"/>
    <property type="match status" value="1"/>
</dbReference>
<dbReference type="GO" id="GO:0005524">
    <property type="term" value="F:ATP binding"/>
    <property type="evidence" value="ECO:0007669"/>
    <property type="project" value="UniProtKB-KW"/>
</dbReference>
<evidence type="ECO:0000313" key="16">
    <source>
        <dbReference type="Proteomes" id="UP000828390"/>
    </source>
</evidence>
<evidence type="ECO:0000256" key="9">
    <source>
        <dbReference type="ARBA" id="ARBA00023242"/>
    </source>
</evidence>
<evidence type="ECO:0000256" key="12">
    <source>
        <dbReference type="RuleBase" id="RU003651"/>
    </source>
</evidence>
<dbReference type="EMBL" id="JAIWYP010000002">
    <property type="protein sequence ID" value="KAH3871790.1"/>
    <property type="molecule type" value="Genomic_DNA"/>
</dbReference>
<organism evidence="15 16">
    <name type="scientific">Dreissena polymorpha</name>
    <name type="common">Zebra mussel</name>
    <name type="synonym">Mytilus polymorpha</name>
    <dbReference type="NCBI Taxonomy" id="45954"/>
    <lineage>
        <taxon>Eukaryota</taxon>
        <taxon>Metazoa</taxon>
        <taxon>Spiralia</taxon>
        <taxon>Lophotrochozoa</taxon>
        <taxon>Mollusca</taxon>
        <taxon>Bivalvia</taxon>
        <taxon>Autobranchia</taxon>
        <taxon>Heteroconchia</taxon>
        <taxon>Euheterodonta</taxon>
        <taxon>Imparidentia</taxon>
        <taxon>Neoheterodontei</taxon>
        <taxon>Myida</taxon>
        <taxon>Dreissenoidea</taxon>
        <taxon>Dreissenidae</taxon>
        <taxon>Dreissena</taxon>
    </lineage>
</organism>
<dbReference type="PANTHER" id="PTHR23074:SF17">
    <property type="entry name" value="FIDGETIN-LIKE PROTEIN 1"/>
    <property type="match status" value="1"/>
</dbReference>
<dbReference type="FunFam" id="1.10.8.60:FF:000022">
    <property type="entry name" value="Fidgetin like 1"/>
    <property type="match status" value="1"/>
</dbReference>
<evidence type="ECO:0000256" key="6">
    <source>
        <dbReference type="ARBA" id="ARBA00022801"/>
    </source>
</evidence>
<reference evidence="15" key="1">
    <citation type="journal article" date="2019" name="bioRxiv">
        <title>The Genome of the Zebra Mussel, Dreissena polymorpha: A Resource for Invasive Species Research.</title>
        <authorList>
            <person name="McCartney M.A."/>
            <person name="Auch B."/>
            <person name="Kono T."/>
            <person name="Mallez S."/>
            <person name="Zhang Y."/>
            <person name="Obille A."/>
            <person name="Becker A."/>
            <person name="Abrahante J.E."/>
            <person name="Garbe J."/>
            <person name="Badalamenti J.P."/>
            <person name="Herman A."/>
            <person name="Mangelson H."/>
            <person name="Liachko I."/>
            <person name="Sullivan S."/>
            <person name="Sone E.D."/>
            <person name="Koren S."/>
            <person name="Silverstein K.A.T."/>
            <person name="Beckman K.B."/>
            <person name="Gohl D.M."/>
        </authorList>
    </citation>
    <scope>NUCLEOTIDE SEQUENCE</scope>
    <source>
        <strain evidence="15">Duluth1</strain>
        <tissue evidence="15">Whole animal</tissue>
    </source>
</reference>
<dbReference type="Pfam" id="PF17862">
    <property type="entry name" value="AAA_lid_3"/>
    <property type="match status" value="1"/>
</dbReference>
<feature type="domain" description="AAA+ ATPase" evidence="14">
    <location>
        <begin position="441"/>
        <end position="577"/>
    </location>
</feature>
<dbReference type="Gene3D" id="1.10.8.60">
    <property type="match status" value="1"/>
</dbReference>
<feature type="compositionally biased region" description="Polar residues" evidence="13">
    <location>
        <begin position="245"/>
        <end position="274"/>
    </location>
</feature>
<dbReference type="InterPro" id="IPR041569">
    <property type="entry name" value="AAA_lid_3"/>
</dbReference>
<evidence type="ECO:0000256" key="2">
    <source>
        <dbReference type="ARBA" id="ARBA00004123"/>
    </source>
</evidence>
<evidence type="ECO:0000256" key="5">
    <source>
        <dbReference type="ARBA" id="ARBA00022741"/>
    </source>
</evidence>
<sequence>MDSLSKEYVLARHQNLVLNPKLENGTPSEKADILRNIITNLQCSKDSDILEQSEVSHLQQEYEDQYTNIVDTFDEQTGLNNFAAGALAICSGNRNESQAWKSSLTLDKVKTLPCVQAALRRAQILHKPALGGKNLSDPLPSRPSLGKENLIKKELIARGPDISVLSSTGSSIISGAANPLMNLYPIGSTVPIISHQGSVPVQTGVSHHQGPQHVGFRAQEHGQCDLLAGRQQSAEVINRKPFSSGGRNQNLFKQVSGSNDFQPSHMPYQQQGHDPSTEETEEARPVHNAFRTAKQQLDIDKQKKYGGGAQSRVPAPAAYGTGKKSLGTRRGLNSKFVPPVMNREEDDLGDQVANVVTRAVLKTGGCEASGSGAALFEGIDEEKLKGIEPKMVELIMNEIMDSGPPLTWDDVAGLEFAKKTIKEIVVWPMLRPDIFTGLRGPPKGLLLFGPPGTGKTLIGKCIACQSKSTFFCISASSLTSKWVGEGEKMVRALFAVARARQPAVVFIDEIDSLLTQRTDGENEASRRIKTEFLVQLDGASTSSDDRILVIGATNRPQEIDEAARRRFVKRLYIPLPETEARRSIITNLLRQQEYALSDRDLDHICTHTDGFSGADMATLCREAALGPIRDMSFGDIENIAADQVRAITFKDFEAALRNVKPSVSQKDLDIYIDWNNTFGSGSR</sequence>
<dbReference type="PANTHER" id="PTHR23074">
    <property type="entry name" value="AAA DOMAIN-CONTAINING"/>
    <property type="match status" value="1"/>
</dbReference>
<evidence type="ECO:0000256" key="10">
    <source>
        <dbReference type="ARBA" id="ARBA00035694"/>
    </source>
</evidence>
<dbReference type="OrthoDB" id="10251136at2759"/>
<evidence type="ECO:0000256" key="1">
    <source>
        <dbReference type="ARBA" id="ARBA00001946"/>
    </source>
</evidence>
<dbReference type="Pfam" id="PF00004">
    <property type="entry name" value="AAA"/>
    <property type="match status" value="1"/>
</dbReference>
<keyword evidence="4" id="KW-0479">Metal-binding</keyword>
<dbReference type="CDD" id="cd19525">
    <property type="entry name" value="RecA-like_Figl-1"/>
    <property type="match status" value="1"/>
</dbReference>
<dbReference type="SUPFAM" id="SSF52540">
    <property type="entry name" value="P-loop containing nucleoside triphosphate hydrolases"/>
    <property type="match status" value="1"/>
</dbReference>
<dbReference type="PROSITE" id="PS00674">
    <property type="entry name" value="AAA"/>
    <property type="match status" value="1"/>
</dbReference>
<protein>
    <recommendedName>
        <fullName evidence="10">Fidgetin-like protein 1</fullName>
    </recommendedName>
</protein>
<comment type="catalytic activity">
    <reaction evidence="11">
        <text>ATP + H2O = ADP + phosphate + H(+)</text>
        <dbReference type="Rhea" id="RHEA:13065"/>
        <dbReference type="ChEBI" id="CHEBI:15377"/>
        <dbReference type="ChEBI" id="CHEBI:15378"/>
        <dbReference type="ChEBI" id="CHEBI:30616"/>
        <dbReference type="ChEBI" id="CHEBI:43474"/>
        <dbReference type="ChEBI" id="CHEBI:456216"/>
    </reaction>
</comment>
<keyword evidence="9" id="KW-0539">Nucleus</keyword>
<evidence type="ECO:0000259" key="14">
    <source>
        <dbReference type="SMART" id="SM00382"/>
    </source>
</evidence>
<name>A0A9D4M6Q2_DREPO</name>
<feature type="region of interest" description="Disordered" evidence="13">
    <location>
        <begin position="240"/>
        <end position="335"/>
    </location>
</feature>
<evidence type="ECO:0000313" key="15">
    <source>
        <dbReference type="EMBL" id="KAH3871790.1"/>
    </source>
</evidence>
<evidence type="ECO:0000256" key="7">
    <source>
        <dbReference type="ARBA" id="ARBA00022840"/>
    </source>
</evidence>
<keyword evidence="6" id="KW-0378">Hydrolase</keyword>
<evidence type="ECO:0000256" key="13">
    <source>
        <dbReference type="SAM" id="MobiDB-lite"/>
    </source>
</evidence>
<reference evidence="15" key="2">
    <citation type="submission" date="2020-11" db="EMBL/GenBank/DDBJ databases">
        <authorList>
            <person name="McCartney M.A."/>
            <person name="Auch B."/>
            <person name="Kono T."/>
            <person name="Mallez S."/>
            <person name="Becker A."/>
            <person name="Gohl D.M."/>
            <person name="Silverstein K.A.T."/>
            <person name="Koren S."/>
            <person name="Bechman K.B."/>
            <person name="Herman A."/>
            <person name="Abrahante J.E."/>
            <person name="Garbe J."/>
        </authorList>
    </citation>
    <scope>NUCLEOTIDE SEQUENCE</scope>
    <source>
        <strain evidence="15">Duluth1</strain>
        <tissue evidence="15">Whole animal</tissue>
    </source>
</reference>
<dbReference type="InterPro" id="IPR027417">
    <property type="entry name" value="P-loop_NTPase"/>
</dbReference>
<dbReference type="InterPro" id="IPR015415">
    <property type="entry name" value="Spast_Vps4_C"/>
</dbReference>
<accession>A0A9D4M6Q2</accession>
<dbReference type="InterPro" id="IPR003593">
    <property type="entry name" value="AAA+_ATPase"/>
</dbReference>
<dbReference type="Pfam" id="PF09336">
    <property type="entry name" value="Vps4_C"/>
    <property type="match status" value="1"/>
</dbReference>
<evidence type="ECO:0000256" key="4">
    <source>
        <dbReference type="ARBA" id="ARBA00022723"/>
    </source>
</evidence>
<comment type="caution">
    <text evidence="15">The sequence shown here is derived from an EMBL/GenBank/DDBJ whole genome shotgun (WGS) entry which is preliminary data.</text>
</comment>
<dbReference type="FunFam" id="3.40.50.300:FF:000093">
    <property type="entry name" value="Fidgetin-like 1"/>
    <property type="match status" value="1"/>
</dbReference>
<proteinExistence type="inferred from homology"/>
<keyword evidence="7 12" id="KW-0067">ATP-binding</keyword>
<comment type="subcellular location">
    <subcellularLocation>
        <location evidence="2">Nucleus</location>
    </subcellularLocation>
</comment>
<keyword evidence="5 12" id="KW-0547">Nucleotide-binding</keyword>
<dbReference type="GO" id="GO:0008568">
    <property type="term" value="F:microtubule severing ATPase activity"/>
    <property type="evidence" value="ECO:0007669"/>
    <property type="project" value="TreeGrafter"/>
</dbReference>
<keyword evidence="16" id="KW-1185">Reference proteome</keyword>
<dbReference type="GO" id="GO:0046872">
    <property type="term" value="F:metal ion binding"/>
    <property type="evidence" value="ECO:0007669"/>
    <property type="project" value="UniProtKB-KW"/>
</dbReference>
<dbReference type="GO" id="GO:0016887">
    <property type="term" value="F:ATP hydrolysis activity"/>
    <property type="evidence" value="ECO:0007669"/>
    <property type="project" value="InterPro"/>
</dbReference>
<dbReference type="Gene3D" id="3.40.50.300">
    <property type="entry name" value="P-loop containing nucleotide triphosphate hydrolases"/>
    <property type="match status" value="1"/>
</dbReference>
<gene>
    <name evidence="15" type="ORF">DPMN_035004</name>
</gene>
<dbReference type="AlphaFoldDB" id="A0A9D4M6Q2"/>
<dbReference type="InterPro" id="IPR003959">
    <property type="entry name" value="ATPase_AAA_core"/>
</dbReference>
<dbReference type="InterPro" id="IPR047858">
    <property type="entry name" value="FIGNL1_ATPase"/>
</dbReference>